<gene>
    <name evidence="2" type="ORF">DES36_11079</name>
</gene>
<reference evidence="2 3" key="1">
    <citation type="submission" date="2018-06" db="EMBL/GenBank/DDBJ databases">
        <title>Genomic Encyclopedia of Type Strains, Phase IV (KMG-IV): sequencing the most valuable type-strain genomes for metagenomic binning, comparative biology and taxonomic classification.</title>
        <authorList>
            <person name="Goeker M."/>
        </authorList>
    </citation>
    <scope>NUCLEOTIDE SEQUENCE [LARGE SCALE GENOMIC DNA]</scope>
    <source>
        <strain evidence="2 3">DSM 22112</strain>
    </source>
</reference>
<protein>
    <submittedName>
        <fullName evidence="2">Uncharacterized protein</fullName>
    </submittedName>
</protein>
<evidence type="ECO:0000313" key="3">
    <source>
        <dbReference type="Proteomes" id="UP000253490"/>
    </source>
</evidence>
<feature type="transmembrane region" description="Helical" evidence="1">
    <location>
        <begin position="21"/>
        <end position="39"/>
    </location>
</feature>
<dbReference type="EMBL" id="QNRX01000010">
    <property type="protein sequence ID" value="RBP63336.1"/>
    <property type="molecule type" value="Genomic_DNA"/>
</dbReference>
<evidence type="ECO:0000313" key="2">
    <source>
        <dbReference type="EMBL" id="RBP63336.1"/>
    </source>
</evidence>
<evidence type="ECO:0000256" key="1">
    <source>
        <dbReference type="SAM" id="Phobius"/>
    </source>
</evidence>
<dbReference type="RefSeq" id="WP_113920849.1">
    <property type="nucleotide sequence ID" value="NZ_QNRX01000010.1"/>
</dbReference>
<name>A0A366I7X3_9FIRM</name>
<keyword evidence="3" id="KW-1185">Reference proteome</keyword>
<keyword evidence="1" id="KW-0472">Membrane</keyword>
<keyword evidence="1" id="KW-0812">Transmembrane</keyword>
<dbReference type="Proteomes" id="UP000253490">
    <property type="component" value="Unassembled WGS sequence"/>
</dbReference>
<comment type="caution">
    <text evidence="2">The sequence shown here is derived from an EMBL/GenBank/DDBJ whole genome shotgun (WGS) entry which is preliminary data.</text>
</comment>
<keyword evidence="1" id="KW-1133">Transmembrane helix</keyword>
<organism evidence="2 3">
    <name type="scientific">Alkalibaculum bacchi</name>
    <dbReference type="NCBI Taxonomy" id="645887"/>
    <lineage>
        <taxon>Bacteria</taxon>
        <taxon>Bacillati</taxon>
        <taxon>Bacillota</taxon>
        <taxon>Clostridia</taxon>
        <taxon>Eubacteriales</taxon>
        <taxon>Eubacteriaceae</taxon>
        <taxon>Alkalibaculum</taxon>
    </lineage>
</organism>
<accession>A0A366I7X3</accession>
<proteinExistence type="predicted"/>
<dbReference type="AlphaFoldDB" id="A0A366I7X3"/>
<feature type="transmembrane region" description="Helical" evidence="1">
    <location>
        <begin position="45"/>
        <end position="67"/>
    </location>
</feature>
<sequence>MDIKQEIANEYLRFLKAKKNMFFIGILCALCFVVFYISHRYELRLISSIFLILSILLFITFIIYRIVQSRMKKNALKLIEEYEKR</sequence>